<dbReference type="EMBL" id="JANRMS010000137">
    <property type="protein sequence ID" value="KAJ3545791.1"/>
    <property type="molecule type" value="Genomic_DNA"/>
</dbReference>
<proteinExistence type="predicted"/>
<name>A0ACC1ST35_9HYPO</name>
<organism evidence="1 2">
    <name type="scientific">Fusarium decemcellulare</name>
    <dbReference type="NCBI Taxonomy" id="57161"/>
    <lineage>
        <taxon>Eukaryota</taxon>
        <taxon>Fungi</taxon>
        <taxon>Dikarya</taxon>
        <taxon>Ascomycota</taxon>
        <taxon>Pezizomycotina</taxon>
        <taxon>Sordariomycetes</taxon>
        <taxon>Hypocreomycetidae</taxon>
        <taxon>Hypocreales</taxon>
        <taxon>Nectriaceae</taxon>
        <taxon>Fusarium</taxon>
        <taxon>Fusarium decemcellulare species complex</taxon>
    </lineage>
</organism>
<evidence type="ECO:0000313" key="1">
    <source>
        <dbReference type="EMBL" id="KAJ3545791.1"/>
    </source>
</evidence>
<evidence type="ECO:0000313" key="2">
    <source>
        <dbReference type="Proteomes" id="UP001148629"/>
    </source>
</evidence>
<keyword evidence="2" id="KW-1185">Reference proteome</keyword>
<dbReference type="Proteomes" id="UP001148629">
    <property type="component" value="Unassembled WGS sequence"/>
</dbReference>
<gene>
    <name evidence="1" type="ORF">NM208_g2332</name>
</gene>
<accession>A0ACC1ST35</accession>
<comment type="caution">
    <text evidence="1">The sequence shown here is derived from an EMBL/GenBank/DDBJ whole genome shotgun (WGS) entry which is preliminary data.</text>
</comment>
<protein>
    <submittedName>
        <fullName evidence="1">Uncharacterized protein</fullName>
    </submittedName>
</protein>
<reference evidence="1" key="1">
    <citation type="submission" date="2022-08" db="EMBL/GenBank/DDBJ databases">
        <title>Genome Sequence of Fusarium decemcellulare.</title>
        <authorList>
            <person name="Buettner E."/>
        </authorList>
    </citation>
    <scope>NUCLEOTIDE SEQUENCE</scope>
    <source>
        <strain evidence="1">Babe19</strain>
    </source>
</reference>
<sequence length="244" mass="25795">MPALETLASIAGLVTFAGKLISTLNGLRGCGPKCSALIQSMQNLRDVLERVQAEYEKTLDMVNRLNGASSSLSITNSLLSRCLGGCSLTCRDFEAILGKISRSKVRSLKWRLAEGDLEHLATRLEGDKSTLVLLLASISEERQRCVDAENLKAIEAEKTRQAQVVKIDSPPPSYSTAVADGSGTDDKYLLPSTVAERGALCGGYAGGVLAAECLTNPFGWAALGIVATAAATGAFIESNTTVRK</sequence>